<feature type="transmembrane region" description="Helical" evidence="1">
    <location>
        <begin position="150"/>
        <end position="171"/>
    </location>
</feature>
<feature type="transmembrane region" description="Helical" evidence="1">
    <location>
        <begin position="118"/>
        <end position="138"/>
    </location>
</feature>
<dbReference type="Proteomes" id="UP000190961">
    <property type="component" value="Unassembled WGS sequence"/>
</dbReference>
<evidence type="ECO:0000313" key="3">
    <source>
        <dbReference type="Proteomes" id="UP000190961"/>
    </source>
</evidence>
<keyword evidence="3" id="KW-1185">Reference proteome</keyword>
<dbReference type="AlphaFoldDB" id="A0A1T5JU71"/>
<dbReference type="EMBL" id="FUZU01000001">
    <property type="protein sequence ID" value="SKC54911.1"/>
    <property type="molecule type" value="Genomic_DNA"/>
</dbReference>
<keyword evidence="1" id="KW-0812">Transmembrane</keyword>
<sequence>MINRYPAHQRTLEINILLRFIVSTILIILLYLTFDLYKSSYDAALKAAVSIVVYGACYGLIIYTRGSRGSTRFVMCIFILSIIGGFFFQGGMFGINSLDMFGLIIVLLIIFSGWDRNVFVVIYFLVLGMMIFVQLYRFEWITDDGKDDTVLMNIFEIIARIGNTVYINYLYKCEFERERVRVFDVNEQLEQTSIEISAQNEVIATYNKRLEVLVEERTKDIQILNRKLIEYAFFNSHKVRGPLARILGLVYLMKRATVSSQDNYDHELVEHINMMDVCATELDDVIKTITKLLDEETKDLLETNTSISSKEDYYTLITALIAKKDDQYTGKSRTERAQTE</sequence>
<feature type="transmembrane region" description="Helical" evidence="1">
    <location>
        <begin position="70"/>
        <end position="88"/>
    </location>
</feature>
<feature type="transmembrane region" description="Helical" evidence="1">
    <location>
        <begin position="12"/>
        <end position="32"/>
    </location>
</feature>
<accession>A0A1T5JU71</accession>
<evidence type="ECO:0000256" key="1">
    <source>
        <dbReference type="SAM" id="Phobius"/>
    </source>
</evidence>
<proteinExistence type="predicted"/>
<feature type="transmembrane region" description="Helical" evidence="1">
    <location>
        <begin position="94"/>
        <end position="111"/>
    </location>
</feature>
<keyword evidence="1" id="KW-1133">Transmembrane helix</keyword>
<gene>
    <name evidence="2" type="ORF">SAMN05660236_1488</name>
</gene>
<keyword evidence="1" id="KW-0472">Membrane</keyword>
<feature type="transmembrane region" description="Helical" evidence="1">
    <location>
        <begin position="44"/>
        <end position="63"/>
    </location>
</feature>
<name>A0A1T5JU71_9BACT</name>
<protein>
    <submittedName>
        <fullName evidence="2">Uncharacterized protein</fullName>
    </submittedName>
</protein>
<organism evidence="2 3">
    <name type="scientific">Ohtaekwangia koreensis</name>
    <dbReference type="NCBI Taxonomy" id="688867"/>
    <lineage>
        <taxon>Bacteria</taxon>
        <taxon>Pseudomonadati</taxon>
        <taxon>Bacteroidota</taxon>
        <taxon>Cytophagia</taxon>
        <taxon>Cytophagales</taxon>
        <taxon>Fulvivirgaceae</taxon>
        <taxon>Ohtaekwangia</taxon>
    </lineage>
</organism>
<dbReference type="RefSeq" id="WP_079686022.1">
    <property type="nucleotide sequence ID" value="NZ_FUZU01000001.1"/>
</dbReference>
<dbReference type="OrthoDB" id="851424at2"/>
<dbReference type="STRING" id="688867.SAMN05660236_1488"/>
<evidence type="ECO:0000313" key="2">
    <source>
        <dbReference type="EMBL" id="SKC54911.1"/>
    </source>
</evidence>
<reference evidence="2 3" key="1">
    <citation type="submission" date="2017-02" db="EMBL/GenBank/DDBJ databases">
        <authorList>
            <person name="Peterson S.W."/>
        </authorList>
    </citation>
    <scope>NUCLEOTIDE SEQUENCE [LARGE SCALE GENOMIC DNA]</scope>
    <source>
        <strain evidence="2 3">DSM 25262</strain>
    </source>
</reference>